<dbReference type="InterPro" id="IPR004776">
    <property type="entry name" value="Mem_transp_PIN-like"/>
</dbReference>
<dbReference type="STRING" id="140314.SAMN04488076_101260"/>
<feature type="transmembrane region" description="Helical" evidence="8">
    <location>
        <begin position="38"/>
        <end position="56"/>
    </location>
</feature>
<dbReference type="Proteomes" id="UP000242754">
    <property type="component" value="Unassembled WGS sequence"/>
</dbReference>
<dbReference type="EMBL" id="FJNE01000002">
    <property type="protein sequence ID" value="CZQ86469.1"/>
    <property type="molecule type" value="Genomic_DNA"/>
</dbReference>
<dbReference type="OrthoDB" id="9794315at2"/>
<proteinExistence type="inferred from homology"/>
<protein>
    <submittedName>
        <fullName evidence="9">Auxin efflux carrier</fullName>
    </submittedName>
</protein>
<dbReference type="PANTHER" id="PTHR36838">
    <property type="entry name" value="AUXIN EFFLUX CARRIER FAMILY PROTEIN"/>
    <property type="match status" value="1"/>
</dbReference>
<keyword evidence="10" id="KW-1185">Reference proteome</keyword>
<evidence type="ECO:0000256" key="4">
    <source>
        <dbReference type="ARBA" id="ARBA00022475"/>
    </source>
</evidence>
<comment type="similarity">
    <text evidence="2">Belongs to the auxin efflux carrier (TC 2.A.69) family.</text>
</comment>
<evidence type="ECO:0000256" key="1">
    <source>
        <dbReference type="ARBA" id="ARBA00004651"/>
    </source>
</evidence>
<dbReference type="InterPro" id="IPR038770">
    <property type="entry name" value="Na+/solute_symporter_sf"/>
</dbReference>
<keyword evidence="6 8" id="KW-1133">Transmembrane helix</keyword>
<dbReference type="GO" id="GO:0005886">
    <property type="term" value="C:plasma membrane"/>
    <property type="evidence" value="ECO:0007669"/>
    <property type="project" value="UniProtKB-SubCell"/>
</dbReference>
<dbReference type="Gene3D" id="1.20.1530.20">
    <property type="match status" value="1"/>
</dbReference>
<organism evidence="9 10">
    <name type="scientific">Trichococcus palustris</name>
    <dbReference type="NCBI Taxonomy" id="140314"/>
    <lineage>
        <taxon>Bacteria</taxon>
        <taxon>Bacillati</taxon>
        <taxon>Bacillota</taxon>
        <taxon>Bacilli</taxon>
        <taxon>Lactobacillales</taxon>
        <taxon>Carnobacteriaceae</taxon>
        <taxon>Trichococcus</taxon>
    </lineage>
</organism>
<dbReference type="RefSeq" id="WP_087031666.1">
    <property type="nucleotide sequence ID" value="NZ_FJNE01000002.1"/>
</dbReference>
<evidence type="ECO:0000313" key="9">
    <source>
        <dbReference type="EMBL" id="CZQ86469.1"/>
    </source>
</evidence>
<evidence type="ECO:0000256" key="2">
    <source>
        <dbReference type="ARBA" id="ARBA00010145"/>
    </source>
</evidence>
<evidence type="ECO:0000256" key="5">
    <source>
        <dbReference type="ARBA" id="ARBA00022692"/>
    </source>
</evidence>
<feature type="transmembrane region" description="Helical" evidence="8">
    <location>
        <begin position="68"/>
        <end position="87"/>
    </location>
</feature>
<feature type="transmembrane region" description="Helical" evidence="8">
    <location>
        <begin position="201"/>
        <end position="218"/>
    </location>
</feature>
<keyword evidence="4" id="KW-1003">Cell membrane</keyword>
<dbReference type="PANTHER" id="PTHR36838:SF4">
    <property type="entry name" value="AUXIN EFFLUX CARRIER FAMILY PROTEIN"/>
    <property type="match status" value="1"/>
</dbReference>
<evidence type="ECO:0000256" key="8">
    <source>
        <dbReference type="SAM" id="Phobius"/>
    </source>
</evidence>
<feature type="transmembrane region" description="Helical" evidence="8">
    <location>
        <begin position="6"/>
        <end position="26"/>
    </location>
</feature>
<feature type="transmembrane region" description="Helical" evidence="8">
    <location>
        <begin position="171"/>
        <end position="189"/>
    </location>
</feature>
<accession>A0A143YDU7</accession>
<feature type="transmembrane region" description="Helical" evidence="8">
    <location>
        <begin position="230"/>
        <end position="250"/>
    </location>
</feature>
<comment type="subcellular location">
    <subcellularLocation>
        <location evidence="1">Cell membrane</location>
        <topology evidence="1">Multi-pass membrane protein</topology>
    </subcellularLocation>
</comment>
<sequence length="312" mass="33807">MGNFTIAVNAVLPLLFYMLIGQGLLHAKLLDGPTYQKLNNAIFRFFLPINLLMNVYNADIRSSFRVDVLLFAVSLAAGIFVILAFMIPKIEKSNAKRGVMLQGAFRSNFVLFGLPIAASLLSEKQLAMTSVLIAVIVPLNNVLSVVALSIYSDHQVRPKQILTDILKNPMFIGTIIGVMIGISGMRFPVPVDNTLNGIKGLVTPLALIVMGGTFRFEALKDSRKQLTITVFVKLLLIPIGGLLLAVSAGLRGENLVPMMTMLAGPTAVSSYTMAQQMGGDPDLASQIVVFTTILSMFTLVIFITILKSLGYI</sequence>
<dbReference type="GO" id="GO:0055085">
    <property type="term" value="P:transmembrane transport"/>
    <property type="evidence" value="ECO:0007669"/>
    <property type="project" value="InterPro"/>
</dbReference>
<dbReference type="Pfam" id="PF03547">
    <property type="entry name" value="Mem_trans"/>
    <property type="match status" value="2"/>
</dbReference>
<evidence type="ECO:0000313" key="10">
    <source>
        <dbReference type="Proteomes" id="UP000242754"/>
    </source>
</evidence>
<evidence type="ECO:0000256" key="3">
    <source>
        <dbReference type="ARBA" id="ARBA00022448"/>
    </source>
</evidence>
<dbReference type="AlphaFoldDB" id="A0A143YDU7"/>
<keyword evidence="7 8" id="KW-0472">Membrane</keyword>
<feature type="transmembrane region" description="Helical" evidence="8">
    <location>
        <begin position="283"/>
        <end position="306"/>
    </location>
</feature>
<evidence type="ECO:0000256" key="6">
    <source>
        <dbReference type="ARBA" id="ARBA00022989"/>
    </source>
</evidence>
<keyword evidence="3" id="KW-0813">Transport</keyword>
<keyword evidence="5 8" id="KW-0812">Transmembrane</keyword>
<name>A0A143YDU7_9LACT</name>
<reference evidence="9 10" key="1">
    <citation type="submission" date="2016-02" db="EMBL/GenBank/DDBJ databases">
        <authorList>
            <person name="Wen L."/>
            <person name="He K."/>
            <person name="Yang H."/>
        </authorList>
    </citation>
    <scope>NUCLEOTIDE SEQUENCE [LARGE SCALE GENOMIC DNA]</scope>
    <source>
        <strain evidence="9">Trichococcus palustris</strain>
    </source>
</reference>
<gene>
    <name evidence="9" type="ORF">Tpal_776</name>
</gene>
<feature type="transmembrane region" description="Helical" evidence="8">
    <location>
        <begin position="127"/>
        <end position="151"/>
    </location>
</feature>
<evidence type="ECO:0000256" key="7">
    <source>
        <dbReference type="ARBA" id="ARBA00023136"/>
    </source>
</evidence>